<dbReference type="PANTHER" id="PTHR11655:SF14">
    <property type="entry name" value="LARGE RIBOSOMAL SUBUNIT PROTEIN UL6M"/>
    <property type="match status" value="1"/>
</dbReference>
<dbReference type="FunFam" id="3.90.930.12:FF:000001">
    <property type="entry name" value="50S ribosomal protein L6"/>
    <property type="match status" value="1"/>
</dbReference>
<evidence type="ECO:0000259" key="7">
    <source>
        <dbReference type="Pfam" id="PF00347"/>
    </source>
</evidence>
<dbReference type="NCBIfam" id="TIGR03654">
    <property type="entry name" value="L6_bact"/>
    <property type="match status" value="1"/>
</dbReference>
<keyword evidence="2 4" id="KW-0689">Ribosomal protein</keyword>
<keyword evidence="3 4" id="KW-0687">Ribonucleoprotein</keyword>
<evidence type="ECO:0000256" key="4">
    <source>
        <dbReference type="HAMAP-Rule" id="MF_01365"/>
    </source>
</evidence>
<protein>
    <recommendedName>
        <fullName evidence="4">Large ribosomal subunit protein uL6</fullName>
    </recommendedName>
</protein>
<gene>
    <name evidence="4" type="primary">rplF</name>
    <name evidence="8" type="ORF">A2113_01125</name>
</gene>
<dbReference type="PRINTS" id="PR00059">
    <property type="entry name" value="RIBOSOMALL6"/>
</dbReference>
<dbReference type="InterPro" id="IPR000702">
    <property type="entry name" value="Ribosomal_uL6-like"/>
</dbReference>
<dbReference type="GO" id="GO:0019843">
    <property type="term" value="F:rRNA binding"/>
    <property type="evidence" value="ECO:0007669"/>
    <property type="project" value="UniProtKB-UniRule"/>
</dbReference>
<evidence type="ECO:0000256" key="2">
    <source>
        <dbReference type="ARBA" id="ARBA00022980"/>
    </source>
</evidence>
<comment type="caution">
    <text evidence="8">The sequence shown here is derived from an EMBL/GenBank/DDBJ whole genome shotgun (WGS) entry which is preliminary data.</text>
</comment>
<dbReference type="AlphaFoldDB" id="A0A1G1W2K6"/>
<dbReference type="GO" id="GO:0003735">
    <property type="term" value="F:structural constituent of ribosome"/>
    <property type="evidence" value="ECO:0007669"/>
    <property type="project" value="UniProtKB-UniRule"/>
</dbReference>
<proteinExistence type="inferred from homology"/>
<dbReference type="PANTHER" id="PTHR11655">
    <property type="entry name" value="60S/50S RIBOSOMAL PROTEIN L6/L9"/>
    <property type="match status" value="1"/>
</dbReference>
<accession>A0A1G1W2K6</accession>
<comment type="subunit">
    <text evidence="4">Part of the 50S ribosomal subunit.</text>
</comment>
<dbReference type="InterPro" id="IPR036789">
    <property type="entry name" value="Ribosomal_uL6-like_a/b-dom_sf"/>
</dbReference>
<evidence type="ECO:0000256" key="3">
    <source>
        <dbReference type="ARBA" id="ARBA00023274"/>
    </source>
</evidence>
<keyword evidence="4 6" id="KW-0699">rRNA-binding</keyword>
<feature type="domain" description="Large ribosomal subunit protein uL6 alpha-beta" evidence="7">
    <location>
        <begin position="12"/>
        <end position="81"/>
    </location>
</feature>
<dbReference type="GO" id="GO:0002181">
    <property type="term" value="P:cytoplasmic translation"/>
    <property type="evidence" value="ECO:0007669"/>
    <property type="project" value="TreeGrafter"/>
</dbReference>
<dbReference type="InterPro" id="IPR019906">
    <property type="entry name" value="Ribosomal_uL6_bac-type"/>
</dbReference>
<comment type="similarity">
    <text evidence="1 4 5">Belongs to the universal ribosomal protein uL6 family.</text>
</comment>
<dbReference type="PIRSF" id="PIRSF002162">
    <property type="entry name" value="Ribosomal_L6"/>
    <property type="match status" value="1"/>
</dbReference>
<evidence type="ECO:0000256" key="5">
    <source>
        <dbReference type="RuleBase" id="RU003869"/>
    </source>
</evidence>
<evidence type="ECO:0000256" key="6">
    <source>
        <dbReference type="RuleBase" id="RU003870"/>
    </source>
</evidence>
<dbReference type="PROSITE" id="PS00525">
    <property type="entry name" value="RIBOSOMAL_L6_1"/>
    <property type="match status" value="1"/>
</dbReference>
<evidence type="ECO:0000313" key="9">
    <source>
        <dbReference type="Proteomes" id="UP000176299"/>
    </source>
</evidence>
<feature type="domain" description="Large ribosomal subunit protein uL6 alpha-beta" evidence="7">
    <location>
        <begin position="90"/>
        <end position="162"/>
    </location>
</feature>
<organism evidence="8 9">
    <name type="scientific">Candidatus Woykebacteria bacterium GWA1_44_8</name>
    <dbReference type="NCBI Taxonomy" id="1802591"/>
    <lineage>
        <taxon>Bacteria</taxon>
        <taxon>Candidatus Woykeibacteriota</taxon>
    </lineage>
</organism>
<dbReference type="Gene3D" id="3.90.930.12">
    <property type="entry name" value="Ribosomal protein L6, alpha-beta domain"/>
    <property type="match status" value="2"/>
</dbReference>
<keyword evidence="4 6" id="KW-0694">RNA-binding</keyword>
<dbReference type="STRING" id="1802591.A2113_01125"/>
<evidence type="ECO:0000256" key="1">
    <source>
        <dbReference type="ARBA" id="ARBA00009356"/>
    </source>
</evidence>
<name>A0A1G1W2K6_9BACT</name>
<dbReference type="HAMAP" id="MF_01365_B">
    <property type="entry name" value="Ribosomal_uL6_B"/>
    <property type="match status" value="1"/>
</dbReference>
<evidence type="ECO:0000313" key="8">
    <source>
        <dbReference type="EMBL" id="OGY21909.1"/>
    </source>
</evidence>
<comment type="function">
    <text evidence="4 6">This protein binds to the 23S rRNA, and is important in its secondary structure. It is located near the subunit interface in the base of the L7/L12 stalk, and near the tRNA binding site of the peptidyltransferase center.</text>
</comment>
<dbReference type="InterPro" id="IPR002358">
    <property type="entry name" value="Ribosomal_uL6_CS"/>
</dbReference>
<dbReference type="InterPro" id="IPR020040">
    <property type="entry name" value="Ribosomal_uL6_a/b-dom"/>
</dbReference>
<sequence length="183" mass="19732">MSKIGRKPIFLPEDVRIETNHKIVVKGPLGELFVKLPGGIKVKMEDKKLLIVPRDETSETKSFHGLTRSLIANMIEGVTKGFKKTLELSGIGFRAHLSGGKLVLAVGFSHPVEIEAPEGVSFAVTENKITVSGVDKELVGQVTAQIRNIRPPDPYKGKGIRYEGEIVRLKPGKAAKVGTGVGA</sequence>
<reference evidence="8 9" key="1">
    <citation type="journal article" date="2016" name="Nat. Commun.">
        <title>Thousands of microbial genomes shed light on interconnected biogeochemical processes in an aquifer system.</title>
        <authorList>
            <person name="Anantharaman K."/>
            <person name="Brown C.T."/>
            <person name="Hug L.A."/>
            <person name="Sharon I."/>
            <person name="Castelle C.J."/>
            <person name="Probst A.J."/>
            <person name="Thomas B.C."/>
            <person name="Singh A."/>
            <person name="Wilkins M.J."/>
            <person name="Karaoz U."/>
            <person name="Brodie E.L."/>
            <person name="Williams K.H."/>
            <person name="Hubbard S.S."/>
            <person name="Banfield J.F."/>
        </authorList>
    </citation>
    <scope>NUCLEOTIDE SEQUENCE [LARGE SCALE GENOMIC DNA]</scope>
</reference>
<dbReference type="GO" id="GO:0022625">
    <property type="term" value="C:cytosolic large ribosomal subunit"/>
    <property type="evidence" value="ECO:0007669"/>
    <property type="project" value="UniProtKB-UniRule"/>
</dbReference>
<dbReference type="EMBL" id="MHCN01000010">
    <property type="protein sequence ID" value="OGY21909.1"/>
    <property type="molecule type" value="Genomic_DNA"/>
</dbReference>
<dbReference type="Proteomes" id="UP000176299">
    <property type="component" value="Unassembled WGS sequence"/>
</dbReference>
<dbReference type="SUPFAM" id="SSF56053">
    <property type="entry name" value="Ribosomal protein L6"/>
    <property type="match status" value="2"/>
</dbReference>
<dbReference type="Pfam" id="PF00347">
    <property type="entry name" value="Ribosomal_L6"/>
    <property type="match status" value="2"/>
</dbReference>